<evidence type="ECO:0000313" key="2">
    <source>
        <dbReference type="EMBL" id="AXE24916.1"/>
    </source>
</evidence>
<dbReference type="Proteomes" id="UP000252004">
    <property type="component" value="Chromosome"/>
</dbReference>
<accession>A0A344U1Z5</accession>
<dbReference type="KEGG" id="sgz:C0216_16955"/>
<dbReference type="AlphaFoldDB" id="A0A344U1Z5"/>
<organism evidence="2 3">
    <name type="scientific">Streptomyces globosus</name>
    <dbReference type="NCBI Taxonomy" id="68209"/>
    <lineage>
        <taxon>Bacteria</taxon>
        <taxon>Bacillati</taxon>
        <taxon>Actinomycetota</taxon>
        <taxon>Actinomycetes</taxon>
        <taxon>Kitasatosporales</taxon>
        <taxon>Streptomycetaceae</taxon>
        <taxon>Streptomyces</taxon>
    </lineage>
</organism>
<proteinExistence type="predicted"/>
<evidence type="ECO:0000313" key="3">
    <source>
        <dbReference type="Proteomes" id="UP000252004"/>
    </source>
</evidence>
<reference evidence="2 3" key="1">
    <citation type="submission" date="2018-01" db="EMBL/GenBank/DDBJ databases">
        <title>Draft genome Sequence of streptomyces globosus LZH-48.</title>
        <authorList>
            <person name="Ran K."/>
            <person name="Li Z."/>
            <person name="Wei S."/>
            <person name="Dong R."/>
        </authorList>
    </citation>
    <scope>NUCLEOTIDE SEQUENCE [LARGE SCALE GENOMIC DNA]</scope>
    <source>
        <strain evidence="2 3">LZH-48</strain>
    </source>
</reference>
<name>A0A344U1Z5_9ACTN</name>
<protein>
    <submittedName>
        <fullName evidence="2">Uncharacterized protein</fullName>
    </submittedName>
</protein>
<feature type="region of interest" description="Disordered" evidence="1">
    <location>
        <begin position="55"/>
        <end position="79"/>
    </location>
</feature>
<gene>
    <name evidence="2" type="ORF">C0216_16955</name>
</gene>
<sequence>MDQHIAESTGHPDLMRLEDRLVCLRFETITSVGRGTSAGAVDVPGGDPDVLPATAPAAGPARRTHAWRVSAAPGRGYDD</sequence>
<dbReference type="RefSeq" id="WP_114056105.1">
    <property type="nucleotide sequence ID" value="NZ_CP030862.1"/>
</dbReference>
<keyword evidence="3" id="KW-1185">Reference proteome</keyword>
<dbReference type="EMBL" id="CP030862">
    <property type="protein sequence ID" value="AXE24916.1"/>
    <property type="molecule type" value="Genomic_DNA"/>
</dbReference>
<evidence type="ECO:0000256" key="1">
    <source>
        <dbReference type="SAM" id="MobiDB-lite"/>
    </source>
</evidence>